<name>A0A069QF52_HOYLO</name>
<reference evidence="1 2" key="1">
    <citation type="submission" date="2013-08" db="EMBL/GenBank/DDBJ databases">
        <authorList>
            <person name="Weinstock G."/>
            <person name="Sodergren E."/>
            <person name="Wylie T."/>
            <person name="Fulton L."/>
            <person name="Fulton R."/>
            <person name="Fronick C."/>
            <person name="O'Laughlin M."/>
            <person name="Godfrey J."/>
            <person name="Miner T."/>
            <person name="Herter B."/>
            <person name="Appelbaum E."/>
            <person name="Cordes M."/>
            <person name="Lek S."/>
            <person name="Wollam A."/>
            <person name="Pepin K.H."/>
            <person name="Palsikar V.B."/>
            <person name="Mitreva M."/>
            <person name="Wilson R.K."/>
        </authorList>
    </citation>
    <scope>NUCLEOTIDE SEQUENCE [LARGE SCALE GENOMIC DNA]</scope>
    <source>
        <strain evidence="1 2">ATCC 15930</strain>
    </source>
</reference>
<sequence length="57" mass="6771">MDKSAAVCYTQALPPLHNRHPSYIWIKKGERMKQPRPLKKQGKYVRLEAKKHREDNV</sequence>
<comment type="caution">
    <text evidence="1">The sequence shown here is derived from an EMBL/GenBank/DDBJ whole genome shotgun (WGS) entry which is preliminary data.</text>
</comment>
<accession>A0A069QF52</accession>
<dbReference type="PATRIC" id="fig|1122985.7.peg.2609"/>
<dbReference type="EMBL" id="JNGW01000107">
    <property type="protein sequence ID" value="KDR51430.1"/>
    <property type="molecule type" value="Genomic_DNA"/>
</dbReference>
<organism evidence="1 2">
    <name type="scientific">Hoylesella loescheii DSM 19665 = JCM 12249 = ATCC 15930</name>
    <dbReference type="NCBI Taxonomy" id="1122985"/>
    <lineage>
        <taxon>Bacteria</taxon>
        <taxon>Pseudomonadati</taxon>
        <taxon>Bacteroidota</taxon>
        <taxon>Bacteroidia</taxon>
        <taxon>Bacteroidales</taxon>
        <taxon>Prevotellaceae</taxon>
        <taxon>Hoylesella</taxon>
    </lineage>
</organism>
<dbReference type="Proteomes" id="UP000027442">
    <property type="component" value="Unassembled WGS sequence"/>
</dbReference>
<dbReference type="HOGENOM" id="CLU_2992887_0_0_10"/>
<evidence type="ECO:0000313" key="1">
    <source>
        <dbReference type="EMBL" id="KDR51430.1"/>
    </source>
</evidence>
<keyword evidence="2" id="KW-1185">Reference proteome</keyword>
<proteinExistence type="predicted"/>
<evidence type="ECO:0000313" key="2">
    <source>
        <dbReference type="Proteomes" id="UP000027442"/>
    </source>
</evidence>
<protein>
    <submittedName>
        <fullName evidence="1">Uncharacterized protein</fullName>
    </submittedName>
</protein>
<gene>
    <name evidence="1" type="ORF">HMPREF1991_02519</name>
</gene>
<dbReference type="AlphaFoldDB" id="A0A069QF52"/>